<evidence type="ECO:0000313" key="2">
    <source>
        <dbReference type="Proteomes" id="UP000478052"/>
    </source>
</evidence>
<protein>
    <recommendedName>
        <fullName evidence="3">Transposable element P transposase</fullName>
    </recommendedName>
</protein>
<dbReference type="OrthoDB" id="6609558at2759"/>
<dbReference type="Proteomes" id="UP000478052">
    <property type="component" value="Unassembled WGS sequence"/>
</dbReference>
<evidence type="ECO:0000313" key="1">
    <source>
        <dbReference type="EMBL" id="KAF0710359.1"/>
    </source>
</evidence>
<reference evidence="1 2" key="1">
    <citation type="submission" date="2019-08" db="EMBL/GenBank/DDBJ databases">
        <title>Whole genome of Aphis craccivora.</title>
        <authorList>
            <person name="Voronova N.V."/>
            <person name="Shulinski R.S."/>
            <person name="Bandarenka Y.V."/>
            <person name="Zhorov D.G."/>
            <person name="Warner D."/>
        </authorList>
    </citation>
    <scope>NUCLEOTIDE SEQUENCE [LARGE SCALE GENOMIC DNA]</scope>
    <source>
        <strain evidence="1">180601</strain>
        <tissue evidence="1">Whole Body</tissue>
    </source>
</reference>
<evidence type="ECO:0008006" key="3">
    <source>
        <dbReference type="Google" id="ProtNLM"/>
    </source>
</evidence>
<sequence>RAAFTAKFVKFFNDLFDVFNSIKFNEPIVLKRPLTKNSLHWNFFKEALKFLSELKINNKKGSLPPCIIGWQENIICVQMLFKELNEKYDIEYLLMRRLTQDCIESLFSVLRAKGGNNLTPDASNIQSAIRMNMCNMLISPSNNANCEKDASEFLALTKDIKTSIISLHKSYNESEEIDNIDDYYSSMNIEYILMKDETANSVAYVTGWVCSQLDHKPCIEILATKNKDTDTKFDLDNTHIGIKEYEGCSLLYPHAKTLEFKKHDLKLIIGHVCKRYSLSICKDCNTQFLDKFLNVSINCYVKKCNDLFNQYKCSKNKKMKKVVHRTSHQNVYACNAPEIALFAVLSVAAAFSSTHVSVHRALQ</sequence>
<dbReference type="EMBL" id="VUJU01011678">
    <property type="protein sequence ID" value="KAF0710359.1"/>
    <property type="molecule type" value="Genomic_DNA"/>
</dbReference>
<organism evidence="1 2">
    <name type="scientific">Aphis craccivora</name>
    <name type="common">Cowpea aphid</name>
    <dbReference type="NCBI Taxonomy" id="307492"/>
    <lineage>
        <taxon>Eukaryota</taxon>
        <taxon>Metazoa</taxon>
        <taxon>Ecdysozoa</taxon>
        <taxon>Arthropoda</taxon>
        <taxon>Hexapoda</taxon>
        <taxon>Insecta</taxon>
        <taxon>Pterygota</taxon>
        <taxon>Neoptera</taxon>
        <taxon>Paraneoptera</taxon>
        <taxon>Hemiptera</taxon>
        <taxon>Sternorrhyncha</taxon>
        <taxon>Aphidomorpha</taxon>
        <taxon>Aphidoidea</taxon>
        <taxon>Aphididae</taxon>
        <taxon>Aphidini</taxon>
        <taxon>Aphis</taxon>
        <taxon>Aphis</taxon>
    </lineage>
</organism>
<keyword evidence="2" id="KW-1185">Reference proteome</keyword>
<dbReference type="PANTHER" id="PTHR47577:SF2">
    <property type="entry name" value="THAP DOMAIN CONTAINING 9"/>
    <property type="match status" value="1"/>
</dbReference>
<feature type="non-terminal residue" evidence="1">
    <location>
        <position position="363"/>
    </location>
</feature>
<proteinExistence type="predicted"/>
<comment type="caution">
    <text evidence="1">The sequence shown here is derived from an EMBL/GenBank/DDBJ whole genome shotgun (WGS) entry which is preliminary data.</text>
</comment>
<feature type="non-terminal residue" evidence="1">
    <location>
        <position position="1"/>
    </location>
</feature>
<accession>A0A6G0VX64</accession>
<gene>
    <name evidence="1" type="ORF">FWK35_00025582</name>
</gene>
<name>A0A6G0VX64_APHCR</name>
<dbReference type="PANTHER" id="PTHR47577">
    <property type="entry name" value="THAP DOMAIN-CONTAINING PROTEIN 6"/>
    <property type="match status" value="1"/>
</dbReference>
<dbReference type="AlphaFoldDB" id="A0A6G0VX64"/>